<feature type="coiled-coil region" evidence="6">
    <location>
        <begin position="420"/>
        <end position="494"/>
    </location>
</feature>
<evidence type="ECO:0000256" key="4">
    <source>
        <dbReference type="ARBA" id="ARBA00023054"/>
    </source>
</evidence>
<feature type="coiled-coil region" evidence="6">
    <location>
        <begin position="113"/>
        <end position="315"/>
    </location>
</feature>
<keyword evidence="3" id="KW-0963">Cytoplasm</keyword>
<evidence type="ECO:0000259" key="8">
    <source>
        <dbReference type="PROSITE" id="PS50913"/>
    </source>
</evidence>
<dbReference type="AlphaFoldDB" id="A0A2A2LXS0"/>
<proteinExistence type="predicted"/>
<evidence type="ECO:0000256" key="5">
    <source>
        <dbReference type="ARBA" id="ARBA00023136"/>
    </source>
</evidence>
<feature type="coiled-coil region" evidence="6">
    <location>
        <begin position="3"/>
        <end position="37"/>
    </location>
</feature>
<dbReference type="InterPro" id="IPR051952">
    <property type="entry name" value="Golgi-autophagy_related"/>
</dbReference>
<evidence type="ECO:0000256" key="7">
    <source>
        <dbReference type="SAM" id="MobiDB-lite"/>
    </source>
</evidence>
<dbReference type="Proteomes" id="UP000218231">
    <property type="component" value="Unassembled WGS sequence"/>
</dbReference>
<feature type="compositionally biased region" description="Polar residues" evidence="7">
    <location>
        <begin position="58"/>
        <end position="86"/>
    </location>
</feature>
<comment type="caution">
    <text evidence="9">The sequence shown here is derived from an EMBL/GenBank/DDBJ whole genome shotgun (WGS) entry which is preliminary data.</text>
</comment>
<evidence type="ECO:0000256" key="2">
    <source>
        <dbReference type="ARBA" id="ARBA00004496"/>
    </source>
</evidence>
<evidence type="ECO:0000313" key="10">
    <source>
        <dbReference type="Proteomes" id="UP000218231"/>
    </source>
</evidence>
<feature type="region of interest" description="Disordered" evidence="7">
    <location>
        <begin position="45"/>
        <end position="86"/>
    </location>
</feature>
<dbReference type="SMART" id="SM00755">
    <property type="entry name" value="Grip"/>
    <property type="match status" value="1"/>
</dbReference>
<sequence length="683" mass="77665">MSVKELVAKVDAQQKQLALYEKKLRDVVRAYKSLESERNALQTVVSSLSGTAPEGTATEPSTSKEQAENSETAIPASSESGGQTQDTVASLRTALATLTLEKSKREAAFQADKKTLQGEKEALLEKLRKVADASEQEAEKMEKVIKQLSDKVKRIEGDRDRELADHGNVLAEMQARYAKEKVAAENAHKQMAELYTKVKDLEENPKTRNKAAQEEIGKLQKELEKWKKKAERTPTVQLLQNQIENMKLDYDKMLQEMSSKGKMSFESSDNGEKLAGFESKIFRLSERIADCEKEKAELVEELKMSREENSTLVQKLSETPKIAAPECTDLKTELRKMIGQFLKQHPAEELRDIIGNDSRINTLEKRLKELQKECDELKASSEIAAQSKEGDFQDDGGLRSLISQLHAKLRNLEETHTADMVQYEATTRNLRERITELERNEEANLKEIKRETQDKISQMEMEMQKQRERTLDAIAEKDRELEATKSILVSLRSEQLASSSNVPLDPHSSGKPVPVSKRRSAEHRRHLDKRHSTGSRRSVDAISESSVDFALSHEASNVPLSQINEMKNVFYEDELAKKDKEIQDARFTIQQLEYRLREMEQNALCKDLQHHEMTEKLKEEIRVLEGKLKLVSSGGDIEYLRNIFVQYLNTITTASASSKNILRAMGMVLKLSSKEMKIIDNKK</sequence>
<feature type="domain" description="GRIP" evidence="8">
    <location>
        <begin position="630"/>
        <end position="682"/>
    </location>
</feature>
<dbReference type="EMBL" id="LIAE01006340">
    <property type="protein sequence ID" value="PAV90970.1"/>
    <property type="molecule type" value="Genomic_DNA"/>
</dbReference>
<name>A0A2A2LXS0_9BILA</name>
<dbReference type="STRING" id="2018661.A0A2A2LXS0"/>
<dbReference type="GO" id="GO:0005794">
    <property type="term" value="C:Golgi apparatus"/>
    <property type="evidence" value="ECO:0007669"/>
    <property type="project" value="TreeGrafter"/>
</dbReference>
<evidence type="ECO:0000256" key="3">
    <source>
        <dbReference type="ARBA" id="ARBA00022490"/>
    </source>
</evidence>
<dbReference type="Pfam" id="PF01465">
    <property type="entry name" value="GRIP"/>
    <property type="match status" value="1"/>
</dbReference>
<evidence type="ECO:0000256" key="1">
    <source>
        <dbReference type="ARBA" id="ARBA00004184"/>
    </source>
</evidence>
<dbReference type="PANTHER" id="PTHR23157:SF25">
    <property type="entry name" value="GRIP AND COILED-COIL DOMAIN-CONTAINING PROTEIN 1"/>
    <property type="match status" value="1"/>
</dbReference>
<reference evidence="9 10" key="1">
    <citation type="journal article" date="2017" name="Curr. Biol.">
        <title>Genome architecture and evolution of a unichromosomal asexual nematode.</title>
        <authorList>
            <person name="Fradin H."/>
            <person name="Zegar C."/>
            <person name="Gutwein M."/>
            <person name="Lucas J."/>
            <person name="Kovtun M."/>
            <person name="Corcoran D."/>
            <person name="Baugh L.R."/>
            <person name="Kiontke K."/>
            <person name="Gunsalus K."/>
            <person name="Fitch D.H."/>
            <person name="Piano F."/>
        </authorList>
    </citation>
    <scope>NUCLEOTIDE SEQUENCE [LARGE SCALE GENOMIC DNA]</scope>
    <source>
        <strain evidence="9">PF1309</strain>
    </source>
</reference>
<dbReference type="InterPro" id="IPR000237">
    <property type="entry name" value="GRIP_dom"/>
</dbReference>
<protein>
    <recommendedName>
        <fullName evidence="8">GRIP domain-containing protein</fullName>
    </recommendedName>
</protein>
<feature type="compositionally biased region" description="Basic residues" evidence="7">
    <location>
        <begin position="516"/>
        <end position="534"/>
    </location>
</feature>
<dbReference type="PANTHER" id="PTHR23157">
    <property type="entry name" value="GRIP AND COILED-COIL DOMAIN-CONTAINING PROTEIN 1"/>
    <property type="match status" value="1"/>
</dbReference>
<feature type="coiled-coil region" evidence="6">
    <location>
        <begin position="353"/>
        <end position="387"/>
    </location>
</feature>
<dbReference type="PROSITE" id="PS50913">
    <property type="entry name" value="GRIP"/>
    <property type="match status" value="1"/>
</dbReference>
<evidence type="ECO:0000313" key="9">
    <source>
        <dbReference type="EMBL" id="PAV90970.1"/>
    </source>
</evidence>
<accession>A0A2A2LXS0</accession>
<organism evidence="9 10">
    <name type="scientific">Diploscapter pachys</name>
    <dbReference type="NCBI Taxonomy" id="2018661"/>
    <lineage>
        <taxon>Eukaryota</taxon>
        <taxon>Metazoa</taxon>
        <taxon>Ecdysozoa</taxon>
        <taxon>Nematoda</taxon>
        <taxon>Chromadorea</taxon>
        <taxon>Rhabditida</taxon>
        <taxon>Rhabditina</taxon>
        <taxon>Rhabditomorpha</taxon>
        <taxon>Rhabditoidea</taxon>
        <taxon>Rhabditidae</taxon>
        <taxon>Diploscapter</taxon>
    </lineage>
</organism>
<keyword evidence="4 6" id="KW-0175">Coiled coil</keyword>
<keyword evidence="5" id="KW-0472">Membrane</keyword>
<keyword evidence="10" id="KW-1185">Reference proteome</keyword>
<evidence type="ECO:0000256" key="6">
    <source>
        <dbReference type="SAM" id="Coils"/>
    </source>
</evidence>
<gene>
    <name evidence="9" type="ORF">WR25_19917</name>
</gene>
<feature type="region of interest" description="Disordered" evidence="7">
    <location>
        <begin position="497"/>
        <end position="539"/>
    </location>
</feature>
<comment type="subcellular location">
    <subcellularLocation>
        <location evidence="2">Cytoplasm</location>
    </subcellularLocation>
    <subcellularLocation>
        <location evidence="1">Endomembrane system</location>
        <topology evidence="1">Peripheral membrane protein</topology>
    </subcellularLocation>
</comment>
<dbReference type="OrthoDB" id="9898580at2759"/>